<evidence type="ECO:0000256" key="6">
    <source>
        <dbReference type="ARBA" id="ARBA00022729"/>
    </source>
</evidence>
<evidence type="ECO:0000313" key="18">
    <source>
        <dbReference type="EMBL" id="MTV51789.1"/>
    </source>
</evidence>
<dbReference type="GO" id="GO:0009279">
    <property type="term" value="C:cell outer membrane"/>
    <property type="evidence" value="ECO:0007669"/>
    <property type="project" value="UniProtKB-SubCell"/>
</dbReference>
<feature type="short sequence motif" description="TonB C-terminal box" evidence="12">
    <location>
        <begin position="954"/>
        <end position="971"/>
    </location>
</feature>
<feature type="domain" description="TonB-dependent receptor-like beta-barrel" evidence="16">
    <location>
        <begin position="415"/>
        <end position="931"/>
    </location>
</feature>
<dbReference type="InterPro" id="IPR012910">
    <property type="entry name" value="Plug_dom"/>
</dbReference>
<evidence type="ECO:0000256" key="13">
    <source>
        <dbReference type="RuleBase" id="RU003357"/>
    </source>
</evidence>
<evidence type="ECO:0000259" key="17">
    <source>
        <dbReference type="Pfam" id="PF07715"/>
    </source>
</evidence>
<dbReference type="InterPro" id="IPR036942">
    <property type="entry name" value="Beta-barrel_TonB_sf"/>
</dbReference>
<dbReference type="SUPFAM" id="SSF56935">
    <property type="entry name" value="Porins"/>
    <property type="match status" value="1"/>
</dbReference>
<proteinExistence type="inferred from homology"/>
<evidence type="ECO:0000256" key="5">
    <source>
        <dbReference type="ARBA" id="ARBA00022692"/>
    </source>
</evidence>
<feature type="region of interest" description="Disordered" evidence="14">
    <location>
        <begin position="807"/>
        <end position="833"/>
    </location>
</feature>
<name>A0A6I3SS54_9BURK</name>
<evidence type="ECO:0000256" key="15">
    <source>
        <dbReference type="SAM" id="SignalP"/>
    </source>
</evidence>
<dbReference type="InterPro" id="IPR000531">
    <property type="entry name" value="Beta-barrel_TonB"/>
</dbReference>
<evidence type="ECO:0000256" key="14">
    <source>
        <dbReference type="SAM" id="MobiDB-lite"/>
    </source>
</evidence>
<evidence type="ECO:0000256" key="9">
    <source>
        <dbReference type="ARBA" id="ARBA00023170"/>
    </source>
</evidence>
<keyword evidence="10 11" id="KW-0998">Cell outer membrane</keyword>
<evidence type="ECO:0000259" key="16">
    <source>
        <dbReference type="Pfam" id="PF00593"/>
    </source>
</evidence>
<dbReference type="OrthoDB" id="8530571at2"/>
<keyword evidence="4 11" id="KW-1134">Transmembrane beta strand</keyword>
<evidence type="ECO:0000256" key="2">
    <source>
        <dbReference type="ARBA" id="ARBA00009810"/>
    </source>
</evidence>
<keyword evidence="7 13" id="KW-0798">TonB box</keyword>
<dbReference type="Gene3D" id="2.170.130.10">
    <property type="entry name" value="TonB-dependent receptor, plug domain"/>
    <property type="match status" value="1"/>
</dbReference>
<accession>A0A6I3SS54</accession>
<evidence type="ECO:0000256" key="10">
    <source>
        <dbReference type="ARBA" id="ARBA00023237"/>
    </source>
</evidence>
<keyword evidence="6 15" id="KW-0732">Signal</keyword>
<evidence type="ECO:0000256" key="7">
    <source>
        <dbReference type="ARBA" id="ARBA00023077"/>
    </source>
</evidence>
<evidence type="ECO:0000256" key="8">
    <source>
        <dbReference type="ARBA" id="ARBA00023136"/>
    </source>
</evidence>
<feature type="domain" description="TonB-dependent receptor plug" evidence="17">
    <location>
        <begin position="62"/>
        <end position="180"/>
    </location>
</feature>
<evidence type="ECO:0000256" key="3">
    <source>
        <dbReference type="ARBA" id="ARBA00022448"/>
    </source>
</evidence>
<gene>
    <name evidence="18" type="ORF">GM672_03475</name>
</gene>
<protein>
    <submittedName>
        <fullName evidence="18">TonB-dependent receptor plug domain-containing protein</fullName>
    </submittedName>
</protein>
<dbReference type="EMBL" id="WNKZ01000005">
    <property type="protein sequence ID" value="MTV51789.1"/>
    <property type="molecule type" value="Genomic_DNA"/>
</dbReference>
<evidence type="ECO:0000256" key="4">
    <source>
        <dbReference type="ARBA" id="ARBA00022452"/>
    </source>
</evidence>
<comment type="caution">
    <text evidence="18">The sequence shown here is derived from an EMBL/GenBank/DDBJ whole genome shotgun (WGS) entry which is preliminary data.</text>
</comment>
<dbReference type="InterPro" id="IPR010917">
    <property type="entry name" value="TonB_rcpt_CS"/>
</dbReference>
<evidence type="ECO:0000256" key="1">
    <source>
        <dbReference type="ARBA" id="ARBA00004571"/>
    </source>
</evidence>
<feature type="compositionally biased region" description="Polar residues" evidence="14">
    <location>
        <begin position="820"/>
        <end position="833"/>
    </location>
</feature>
<dbReference type="Pfam" id="PF00593">
    <property type="entry name" value="TonB_dep_Rec_b-barrel"/>
    <property type="match status" value="1"/>
</dbReference>
<sequence length="971" mass="105701">MPGNQKIDHQQERVLNQKLVLKRSVIAVAMAVAAQAAFAQEAQAPVQKVFVTGSNIKRADKEGSSPVQTVSAKQIAATGANTVAELLRSIPAFGSGASVDGSDGGFSNGASTASLRGLGSSSTLILLNGRRITASAYADPNQGKSAVYDLNTIPVSAIERVEVFKDGASAVYGSDAIAGVINFITKTDAKGLQLSANVSANDDGEYARDNVSGVWGFGDLEEKGWSGFVAFDASKRHRTTIKEQKDVENELYRDINGRLNPFSSSLSGSPFFYRERQPGSMSFFNSYNDRANVINQVNCDKSQQLVGDRAAHNLGASDTLIGRTFCNFDTNDYSEVQGKGKDANVLSRFTFKLNNDLTGFAEASYSRTQRYFTGAPRAMRSTAPTTVFVNGGLPSQFQVVLPVGHPDNPFVNARSAVGFRLMNSTNASENINEAFRVVAGLQGSFKGWDWETAALWNRSERTSRDFGMMYLPTIRRIMTENRTIAQTIADPTSTRDIEDHGFAQVKQIDAKASTSFGKLPGGEMGLAFGGEIRQEQIGLTPDMATQRGDIIGLANSTADGSRMVKSAFVELRTPFFDNFEMDFAGRWDKYPATKSFVPKVGAKWTANEHFTFRSTFAQGFRAPALTQVSPGGVQSFTTVQDSLRCPDGVTPLPGADQLDCSRGVSSLSAANPALQPERSRSLSFGMIVTPTKNLDVLIDWYRIKKVDETALLGAQTVIDHPADYPGLVVRDTNRNNWISDANGNLIPNSGAITQVNRSYVNQGSTEVSGIDLEITHRLALGEMGKITTNLNWAYLAEYRRAEHTGDRAANTAGSNGGLSDWNTSSGDNPRNRGSLSVNWQRGDHSVTAIGNYVGPVSLLRRSDNMDVYPEAYCYYGTGQPKSAYSLGGLPKFSNYFPNLNDCAVESWTTFDMNYSYTGIKNVVLALNVRNVFDRKAPYDPRYGTTSDFQGFNEQLHNGRGRYFRVSASYSF</sequence>
<dbReference type="Proteomes" id="UP000430634">
    <property type="component" value="Unassembled WGS sequence"/>
</dbReference>
<keyword evidence="9 18" id="KW-0675">Receptor</keyword>
<dbReference type="AlphaFoldDB" id="A0A6I3SS54"/>
<dbReference type="InterPro" id="IPR039426">
    <property type="entry name" value="TonB-dep_rcpt-like"/>
</dbReference>
<comment type="subcellular location">
    <subcellularLocation>
        <location evidence="1 11">Cell outer membrane</location>
        <topology evidence="1 11">Multi-pass membrane protein</topology>
    </subcellularLocation>
</comment>
<reference evidence="18 19" key="1">
    <citation type="submission" date="2019-11" db="EMBL/GenBank/DDBJ databases">
        <title>Type strains purchased from KCTC, JCM and DSMZ.</title>
        <authorList>
            <person name="Lu H."/>
        </authorList>
    </citation>
    <scope>NUCLEOTIDE SEQUENCE [LARGE SCALE GENOMIC DNA]</scope>
    <source>
        <strain evidence="18 19">KCTC 52429</strain>
    </source>
</reference>
<organism evidence="18 19">
    <name type="scientific">Pseudoduganella buxea</name>
    <dbReference type="NCBI Taxonomy" id="1949069"/>
    <lineage>
        <taxon>Bacteria</taxon>
        <taxon>Pseudomonadati</taxon>
        <taxon>Pseudomonadota</taxon>
        <taxon>Betaproteobacteria</taxon>
        <taxon>Burkholderiales</taxon>
        <taxon>Oxalobacteraceae</taxon>
        <taxon>Telluria group</taxon>
        <taxon>Pseudoduganella</taxon>
    </lineage>
</organism>
<dbReference type="CDD" id="cd01347">
    <property type="entry name" value="ligand_gated_channel"/>
    <property type="match status" value="1"/>
</dbReference>
<dbReference type="PANTHER" id="PTHR47234">
    <property type="match status" value="1"/>
</dbReference>
<comment type="similarity">
    <text evidence="2 11 13">Belongs to the TonB-dependent receptor family.</text>
</comment>
<keyword evidence="3 11" id="KW-0813">Transport</keyword>
<evidence type="ECO:0000256" key="11">
    <source>
        <dbReference type="PROSITE-ProRule" id="PRU01360"/>
    </source>
</evidence>
<feature type="signal peptide" evidence="15">
    <location>
        <begin position="1"/>
        <end position="39"/>
    </location>
</feature>
<keyword evidence="8 11" id="KW-0472">Membrane</keyword>
<dbReference type="Pfam" id="PF07715">
    <property type="entry name" value="Plug"/>
    <property type="match status" value="1"/>
</dbReference>
<dbReference type="PANTHER" id="PTHR47234:SF2">
    <property type="entry name" value="TONB-DEPENDENT RECEPTOR"/>
    <property type="match status" value="1"/>
</dbReference>
<keyword evidence="5 11" id="KW-0812">Transmembrane</keyword>
<evidence type="ECO:0000313" key="19">
    <source>
        <dbReference type="Proteomes" id="UP000430634"/>
    </source>
</evidence>
<dbReference type="PROSITE" id="PS52016">
    <property type="entry name" value="TONB_DEPENDENT_REC_3"/>
    <property type="match status" value="1"/>
</dbReference>
<dbReference type="PROSITE" id="PS01156">
    <property type="entry name" value="TONB_DEPENDENT_REC_2"/>
    <property type="match status" value="1"/>
</dbReference>
<dbReference type="Gene3D" id="2.40.170.20">
    <property type="entry name" value="TonB-dependent receptor, beta-barrel domain"/>
    <property type="match status" value="1"/>
</dbReference>
<feature type="chain" id="PRO_5026134572" evidence="15">
    <location>
        <begin position="40"/>
        <end position="971"/>
    </location>
</feature>
<dbReference type="InterPro" id="IPR037066">
    <property type="entry name" value="Plug_dom_sf"/>
</dbReference>
<evidence type="ECO:0000256" key="12">
    <source>
        <dbReference type="PROSITE-ProRule" id="PRU10144"/>
    </source>
</evidence>